<dbReference type="EMBL" id="QJSQ01000049">
    <property type="protein sequence ID" value="PYE13158.1"/>
    <property type="molecule type" value="Genomic_DNA"/>
</dbReference>
<sequence>MHVNRTPPHLPAIRSDFYARSRRPLGALYPLREKGEICFAVLFASVTQSRHPERVRSPDHDCDWGRESCRTWLAKSLIIGE</sequence>
<evidence type="ECO:0000313" key="1">
    <source>
        <dbReference type="EMBL" id="PYE13158.1"/>
    </source>
</evidence>
<evidence type="ECO:0000313" key="2">
    <source>
        <dbReference type="Proteomes" id="UP000247772"/>
    </source>
</evidence>
<dbReference type="AlphaFoldDB" id="A0A2V4TPT3"/>
<protein>
    <submittedName>
        <fullName evidence="1">Uncharacterized protein</fullName>
    </submittedName>
</protein>
<dbReference type="Proteomes" id="UP000247772">
    <property type="component" value="Unassembled WGS sequence"/>
</dbReference>
<organism evidence="1 2">
    <name type="scientific">Paraburkholderia silvatlantica</name>
    <dbReference type="NCBI Taxonomy" id="321895"/>
    <lineage>
        <taxon>Bacteria</taxon>
        <taxon>Pseudomonadati</taxon>
        <taxon>Pseudomonadota</taxon>
        <taxon>Betaproteobacteria</taxon>
        <taxon>Burkholderiales</taxon>
        <taxon>Burkholderiaceae</taxon>
        <taxon>Paraburkholderia</taxon>
    </lineage>
</organism>
<accession>A0A2V4TPT3</accession>
<reference evidence="1 2" key="1">
    <citation type="submission" date="2018-06" db="EMBL/GenBank/DDBJ databases">
        <title>Genomic Encyclopedia of Type Strains, Phase IV (KMG-V): Genome sequencing to study the core and pangenomes of soil and plant-associated prokaryotes.</title>
        <authorList>
            <person name="Whitman W."/>
        </authorList>
    </citation>
    <scope>NUCLEOTIDE SEQUENCE [LARGE SCALE GENOMIC DNA]</scope>
    <source>
        <strain evidence="1 2">SRCL-318</strain>
    </source>
</reference>
<name>A0A2V4TPT3_9BURK</name>
<gene>
    <name evidence="1" type="ORF">C7410_1496</name>
</gene>
<comment type="caution">
    <text evidence="1">The sequence shown here is derived from an EMBL/GenBank/DDBJ whole genome shotgun (WGS) entry which is preliminary data.</text>
</comment>
<proteinExistence type="predicted"/>